<dbReference type="InterPro" id="IPR019734">
    <property type="entry name" value="TPR_rpt"/>
</dbReference>
<dbReference type="GO" id="GO:0004832">
    <property type="term" value="F:valine-tRNA ligase activity"/>
    <property type="evidence" value="ECO:0007669"/>
    <property type="project" value="UniProtKB-EC"/>
</dbReference>
<dbReference type="PROSITE" id="PS50158">
    <property type="entry name" value="ZF_CCHC"/>
    <property type="match status" value="1"/>
</dbReference>
<evidence type="ECO:0000256" key="2">
    <source>
        <dbReference type="ARBA" id="ARBA00013169"/>
    </source>
</evidence>
<evidence type="ECO:0000256" key="4">
    <source>
        <dbReference type="ARBA" id="ARBA00022741"/>
    </source>
</evidence>
<evidence type="ECO:0000256" key="10">
    <source>
        <dbReference type="SAM" id="MobiDB-lite"/>
    </source>
</evidence>
<dbReference type="GO" id="GO:0003676">
    <property type="term" value="F:nucleic acid binding"/>
    <property type="evidence" value="ECO:0007669"/>
    <property type="project" value="InterPro"/>
</dbReference>
<evidence type="ECO:0000259" key="11">
    <source>
        <dbReference type="PROSITE" id="PS50158"/>
    </source>
</evidence>
<protein>
    <recommendedName>
        <fullName evidence="2">valine--tRNA ligase</fullName>
        <ecNumber evidence="2">6.1.1.9</ecNumber>
    </recommendedName>
    <alternativeName>
        <fullName evidence="8">Valyl-tRNA synthetase</fullName>
    </alternativeName>
</protein>
<dbReference type="SUPFAM" id="SSF47323">
    <property type="entry name" value="Anticodon-binding domain of a subclass of class I aminoacyl-tRNA synthetases"/>
    <property type="match status" value="1"/>
</dbReference>
<evidence type="ECO:0000256" key="1">
    <source>
        <dbReference type="ARBA" id="ARBA00005594"/>
    </source>
</evidence>
<evidence type="ECO:0000256" key="7">
    <source>
        <dbReference type="ARBA" id="ARBA00023146"/>
    </source>
</evidence>
<dbReference type="GO" id="GO:0005829">
    <property type="term" value="C:cytosol"/>
    <property type="evidence" value="ECO:0007669"/>
    <property type="project" value="TreeGrafter"/>
</dbReference>
<evidence type="ECO:0000313" key="12">
    <source>
        <dbReference type="EMBL" id="OSX62852.1"/>
    </source>
</evidence>
<dbReference type="PANTHER" id="PTHR11946">
    <property type="entry name" value="VALYL-TRNA SYNTHETASES"/>
    <property type="match status" value="1"/>
</dbReference>
<name>A0A1X6N302_9APHY</name>
<dbReference type="PANTHER" id="PTHR11946:SF109">
    <property type="entry name" value="VALINE--TRNA LIGASE"/>
    <property type="match status" value="1"/>
</dbReference>
<dbReference type="OrthoDB" id="629407at2759"/>
<evidence type="ECO:0000256" key="3">
    <source>
        <dbReference type="ARBA" id="ARBA00022598"/>
    </source>
</evidence>
<feature type="region of interest" description="Disordered" evidence="10">
    <location>
        <begin position="1"/>
        <end position="27"/>
    </location>
</feature>
<dbReference type="Gene3D" id="1.10.730.10">
    <property type="entry name" value="Isoleucyl-tRNA Synthetase, Domain 1"/>
    <property type="match status" value="1"/>
</dbReference>
<dbReference type="Pfam" id="PF13432">
    <property type="entry name" value="TPR_16"/>
    <property type="match status" value="1"/>
</dbReference>
<keyword evidence="9" id="KW-0479">Metal-binding</keyword>
<dbReference type="RefSeq" id="XP_024339646.1">
    <property type="nucleotide sequence ID" value="XM_024478978.1"/>
</dbReference>
<dbReference type="SMART" id="SM00028">
    <property type="entry name" value="TPR"/>
    <property type="match status" value="5"/>
</dbReference>
<keyword evidence="3" id="KW-0436">Ligase</keyword>
<evidence type="ECO:0000313" key="13">
    <source>
        <dbReference type="Proteomes" id="UP000194127"/>
    </source>
</evidence>
<dbReference type="FunFam" id="1.10.730.10:FF:000009">
    <property type="entry name" value="Valine--tRNA ligase, mitochondrial"/>
    <property type="match status" value="1"/>
</dbReference>
<reference evidence="12 13" key="1">
    <citation type="submission" date="2017-04" db="EMBL/GenBank/DDBJ databases">
        <title>Genome Sequence of the Model Brown-Rot Fungus Postia placenta SB12.</title>
        <authorList>
            <consortium name="DOE Joint Genome Institute"/>
            <person name="Gaskell J."/>
            <person name="Kersten P."/>
            <person name="Larrondo L.F."/>
            <person name="Canessa P."/>
            <person name="Martinez D."/>
            <person name="Hibbett D."/>
            <person name="Schmoll M."/>
            <person name="Kubicek C.P."/>
            <person name="Martinez A.T."/>
            <person name="Yadav J."/>
            <person name="Master E."/>
            <person name="Magnuson J.K."/>
            <person name="James T."/>
            <person name="Yaver D."/>
            <person name="Berka R."/>
            <person name="Labutti K."/>
            <person name="Lipzen A."/>
            <person name="Aerts A."/>
            <person name="Barry K."/>
            <person name="Henrissat B."/>
            <person name="Blanchette R."/>
            <person name="Grigoriev I."/>
            <person name="Cullen D."/>
        </authorList>
    </citation>
    <scope>NUCLEOTIDE SEQUENCE [LARGE SCALE GENOMIC DNA]</scope>
    <source>
        <strain evidence="12 13">MAD-698-R-SB12</strain>
    </source>
</reference>
<dbReference type="InterPro" id="IPR033705">
    <property type="entry name" value="Anticodon_Ia_Val"/>
</dbReference>
<organism evidence="12 13">
    <name type="scientific">Postia placenta MAD-698-R-SB12</name>
    <dbReference type="NCBI Taxonomy" id="670580"/>
    <lineage>
        <taxon>Eukaryota</taxon>
        <taxon>Fungi</taxon>
        <taxon>Dikarya</taxon>
        <taxon>Basidiomycota</taxon>
        <taxon>Agaricomycotina</taxon>
        <taxon>Agaricomycetes</taxon>
        <taxon>Polyporales</taxon>
        <taxon>Adustoporiaceae</taxon>
        <taxon>Rhodonia</taxon>
    </lineage>
</organism>
<dbReference type="Pfam" id="PF08264">
    <property type="entry name" value="Anticodon_1"/>
    <property type="match status" value="1"/>
</dbReference>
<dbReference type="EMBL" id="KZ110596">
    <property type="protein sequence ID" value="OSX62852.1"/>
    <property type="molecule type" value="Genomic_DNA"/>
</dbReference>
<dbReference type="GO" id="GO:0005524">
    <property type="term" value="F:ATP binding"/>
    <property type="evidence" value="ECO:0007669"/>
    <property type="project" value="UniProtKB-KW"/>
</dbReference>
<evidence type="ECO:0000256" key="6">
    <source>
        <dbReference type="ARBA" id="ARBA00022917"/>
    </source>
</evidence>
<dbReference type="AlphaFoldDB" id="A0A1X6N302"/>
<dbReference type="InterPro" id="IPR013155">
    <property type="entry name" value="M/V/L/I-tRNA-synth_anticd-bd"/>
</dbReference>
<keyword evidence="4" id="KW-0547">Nucleotide-binding</keyword>
<dbReference type="EC" id="6.1.1.9" evidence="2"/>
<dbReference type="GeneID" id="36323928"/>
<keyword evidence="13" id="KW-1185">Reference proteome</keyword>
<dbReference type="Gene3D" id="4.10.60.10">
    <property type="entry name" value="Zinc finger, CCHC-type"/>
    <property type="match status" value="1"/>
</dbReference>
<gene>
    <name evidence="12" type="ORF">POSPLADRAFT_1046244</name>
</gene>
<dbReference type="GO" id="GO:0006438">
    <property type="term" value="P:valyl-tRNA aminoacylation"/>
    <property type="evidence" value="ECO:0007669"/>
    <property type="project" value="InterPro"/>
</dbReference>
<feature type="domain" description="CCHC-type" evidence="11">
    <location>
        <begin position="10"/>
        <end position="27"/>
    </location>
</feature>
<evidence type="ECO:0000256" key="8">
    <source>
        <dbReference type="ARBA" id="ARBA00029936"/>
    </source>
</evidence>
<dbReference type="Proteomes" id="UP000194127">
    <property type="component" value="Unassembled WGS sequence"/>
</dbReference>
<dbReference type="InterPro" id="IPR011990">
    <property type="entry name" value="TPR-like_helical_dom_sf"/>
</dbReference>
<dbReference type="InterPro" id="IPR002303">
    <property type="entry name" value="Valyl-tRNA_ligase"/>
</dbReference>
<keyword evidence="6" id="KW-0648">Protein biosynthesis</keyword>
<keyword evidence="9" id="KW-0862">Zinc</keyword>
<dbReference type="Gene3D" id="1.25.40.10">
    <property type="entry name" value="Tetratricopeptide repeat domain"/>
    <property type="match status" value="1"/>
</dbReference>
<evidence type="ECO:0000256" key="5">
    <source>
        <dbReference type="ARBA" id="ARBA00022840"/>
    </source>
</evidence>
<proteinExistence type="inferred from homology"/>
<keyword evidence="7" id="KW-0030">Aminoacyl-tRNA synthetase</keyword>
<keyword evidence="9" id="KW-0863">Zinc-finger</keyword>
<dbReference type="InterPro" id="IPR009080">
    <property type="entry name" value="tRNAsynth_Ia_anticodon-bd"/>
</dbReference>
<dbReference type="GO" id="GO:0008270">
    <property type="term" value="F:zinc ion binding"/>
    <property type="evidence" value="ECO:0007669"/>
    <property type="project" value="UniProtKB-KW"/>
</dbReference>
<dbReference type="CDD" id="cd07962">
    <property type="entry name" value="Anticodon_Ia_Val"/>
    <property type="match status" value="1"/>
</dbReference>
<dbReference type="STRING" id="670580.A0A1X6N302"/>
<accession>A0A1X6N302</accession>
<dbReference type="InterPro" id="IPR001878">
    <property type="entry name" value="Znf_CCHC"/>
</dbReference>
<comment type="similarity">
    <text evidence="1">Belongs to the class-I aminoacyl-tRNA synthetase family.</text>
</comment>
<feature type="compositionally biased region" description="Basic residues" evidence="10">
    <location>
        <begin position="1"/>
        <end position="12"/>
    </location>
</feature>
<dbReference type="SUPFAM" id="SSF48452">
    <property type="entry name" value="TPR-like"/>
    <property type="match status" value="2"/>
</dbReference>
<sequence>MAKSRKASKRKCGGCGQKGHGSNECTKHNKAGMAIGNARNLTGIYEYHARIVHKSEIIPKGVGTSLGLQANAINCESCGEEEHFRPRFSKSWEARNNKPDPTATYSWYPDNGESTTGYAPRWYSESVESDNDQETPVVPLAARARAACATENFALAVSLFAQAIASDPHVASHYTERGIAYAQSKKYACAIGDFQTASSKADYIPSPLISFWTAKCRFYLGSHASALFAVRDVLSLDPDYTDALALKRRLVELQKHIESYHAARKRQHWKLARAAYESCLGIYSEEDCDLPVDIRCWNVELRMAEADWKSVVSSVERLMHKEPKSTEVMLLRARVLLLTAKLTDALAQTMTVLKLDPDDANAKEIRTRLKGIIRSQSEGGVHFRHGRWIDAIREWDEALHLVGDKAEEGNGGIIRATLLRGKAEAELNIGNYSDGIKHVNIALELDATYAEALLTRARINVSLELYDVAVEGFRAALQLGKLTMPVLVLSSVQEELDAAEQKAINERRDINLEILRVEGYRKFCNKIYNATKFAMLKLDEQFVPEPTAKPTGNESIVERWILHKLNVAARDVNQQLEQRNFMAATNTAYNFWLYELCDVYIEAMKVMTDESASPTMRRSAQQTLYTSLDLGLRLLHPFMPFVTEELWQRLPRRPNDPTQSIMLSAYPVFNSSSVFEDAYRDFELVFSAIKTSRSLAASYNLQSDLQLFVRVQSENEVALFESQVPTILALTKHGKSVKIVRTPEDIPAGCGSAVLTPTVVLHVLVRGQVDLDAEIVKCQKKLDFARLNLDKILKTESQPDYENVVAANVRLFNEEKRRTLEADIANLELSIQMFEKLK</sequence>
<evidence type="ECO:0000256" key="9">
    <source>
        <dbReference type="PROSITE-ProRule" id="PRU00047"/>
    </source>
</evidence>
<keyword evidence="5" id="KW-0067">ATP-binding</keyword>